<dbReference type="InterPro" id="IPR050155">
    <property type="entry name" value="HAD-like_hydrolase_sf"/>
</dbReference>
<keyword evidence="1" id="KW-0378">Hydrolase</keyword>
<dbReference type="PANTHER" id="PTHR43434">
    <property type="entry name" value="PHOSPHOGLYCOLATE PHOSPHATASE"/>
    <property type="match status" value="1"/>
</dbReference>
<dbReference type="Pfam" id="PF00702">
    <property type="entry name" value="Hydrolase"/>
    <property type="match status" value="1"/>
</dbReference>
<sequence length="206" mass="22066">MHAVIWDLGGTLVSTYPDVDRALATAIRPEPDDALLHEVALLTRRSSSEAISTLAQRHGLAEATLRAAYEGTKQQWVEHPPPVMEGARELLAAVRDGGGLNLVSTHRERDSATALLDSLGLEVDDIICAPDGYPRKPDPAMIRALLVRHQVDPGECLAVGDRPGDVEAARAGGVRGVLLETPGVPLEAGDAERITALSELLDRVRR</sequence>
<dbReference type="Gene3D" id="1.10.150.240">
    <property type="entry name" value="Putative phosphatase, domain 2"/>
    <property type="match status" value="1"/>
</dbReference>
<dbReference type="InterPro" id="IPR023214">
    <property type="entry name" value="HAD_sf"/>
</dbReference>
<accession>A0ABS4YFC8</accession>
<proteinExistence type="predicted"/>
<keyword evidence="2" id="KW-1185">Reference proteome</keyword>
<dbReference type="Proteomes" id="UP000698222">
    <property type="component" value="Unassembled WGS sequence"/>
</dbReference>
<dbReference type="EMBL" id="JAGIOC010000001">
    <property type="protein sequence ID" value="MBP2407434.1"/>
    <property type="molecule type" value="Genomic_DNA"/>
</dbReference>
<evidence type="ECO:0000313" key="2">
    <source>
        <dbReference type="Proteomes" id="UP000698222"/>
    </source>
</evidence>
<gene>
    <name evidence="1" type="ORF">JOF44_000337</name>
</gene>
<dbReference type="Gene3D" id="3.40.50.1000">
    <property type="entry name" value="HAD superfamily/HAD-like"/>
    <property type="match status" value="1"/>
</dbReference>
<protein>
    <submittedName>
        <fullName evidence="1">HAD superfamily hydrolase (TIGR01509 family)</fullName>
    </submittedName>
</protein>
<dbReference type="SFLD" id="SFLDG01129">
    <property type="entry name" value="C1.5:_HAD__Beta-PGM__Phosphata"/>
    <property type="match status" value="1"/>
</dbReference>
<reference evidence="1 2" key="1">
    <citation type="submission" date="2021-03" db="EMBL/GenBank/DDBJ databases">
        <title>Sequencing the genomes of 1000 actinobacteria strains.</title>
        <authorList>
            <person name="Klenk H.-P."/>
        </authorList>
    </citation>
    <scope>NUCLEOTIDE SEQUENCE [LARGE SCALE GENOMIC DNA]</scope>
    <source>
        <strain evidence="1 2">DSM 14564</strain>
    </source>
</reference>
<dbReference type="SUPFAM" id="SSF56784">
    <property type="entry name" value="HAD-like"/>
    <property type="match status" value="1"/>
</dbReference>
<dbReference type="PANTHER" id="PTHR43434:SF25">
    <property type="entry name" value="PHOSPHOGLYCOLATE PHOSPHATASE"/>
    <property type="match status" value="1"/>
</dbReference>
<dbReference type="SFLD" id="SFLDS00003">
    <property type="entry name" value="Haloacid_Dehalogenase"/>
    <property type="match status" value="1"/>
</dbReference>
<dbReference type="RefSeq" id="WP_209886565.1">
    <property type="nucleotide sequence ID" value="NZ_BAAAJV010000011.1"/>
</dbReference>
<evidence type="ECO:0000313" key="1">
    <source>
        <dbReference type="EMBL" id="MBP2407434.1"/>
    </source>
</evidence>
<comment type="caution">
    <text evidence="1">The sequence shown here is derived from an EMBL/GenBank/DDBJ whole genome shotgun (WGS) entry which is preliminary data.</text>
</comment>
<dbReference type="GO" id="GO:0016787">
    <property type="term" value="F:hydrolase activity"/>
    <property type="evidence" value="ECO:0007669"/>
    <property type="project" value="UniProtKB-KW"/>
</dbReference>
<organism evidence="1 2">
    <name type="scientific">Brachybacterium fresconis</name>
    <dbReference type="NCBI Taxonomy" id="173363"/>
    <lineage>
        <taxon>Bacteria</taxon>
        <taxon>Bacillati</taxon>
        <taxon>Actinomycetota</taxon>
        <taxon>Actinomycetes</taxon>
        <taxon>Micrococcales</taxon>
        <taxon>Dermabacteraceae</taxon>
        <taxon>Brachybacterium</taxon>
    </lineage>
</organism>
<dbReference type="NCBIfam" id="TIGR01549">
    <property type="entry name" value="HAD-SF-IA-v1"/>
    <property type="match status" value="1"/>
</dbReference>
<dbReference type="InterPro" id="IPR036412">
    <property type="entry name" value="HAD-like_sf"/>
</dbReference>
<dbReference type="NCBIfam" id="TIGR01509">
    <property type="entry name" value="HAD-SF-IA-v3"/>
    <property type="match status" value="1"/>
</dbReference>
<dbReference type="InterPro" id="IPR023198">
    <property type="entry name" value="PGP-like_dom2"/>
</dbReference>
<name>A0ABS4YFC8_9MICO</name>
<dbReference type="InterPro" id="IPR006439">
    <property type="entry name" value="HAD-SF_hydro_IA"/>
</dbReference>